<name>A0A4S4LGM8_9AGAM</name>
<dbReference type="EMBL" id="SGPK01000022">
    <property type="protein sequence ID" value="THH11019.1"/>
    <property type="molecule type" value="Genomic_DNA"/>
</dbReference>
<sequence length="902" mass="99030">MSETLLQRPTPVPQSPAREIINVDDFILSDDDVQIVPRAGRRVIQRGPQEIIVVYDSDDDIQEVSGGPAGIHNPPGRGRRGTPRIRRRALFSPSPPPQNNIIPPVPPLPPYARDPPLRWRAIQDFAGVFRPLERPLAFEEGLAVPRRTPDVRRRQRNRVGGNEAPRHPNMGLGGALYALNHQNQWEAPPRASGGAVQAANVNRFNWGITSLGAGIDAGFGMLRRFLNFGPGTPEPVISEDEEDAALLEALAFDADEHQNPQFRLFHPNRGRTHIRRFMRHEDVLQRRQITPDYKQLFTHPEKPEPGFANEFAPHDPIIISDESGPSSASPTETGTILVCAQCLDPLLLNVIGSEDVVRRSRLWGLRCGHILDGKCIDALMRPPPLPPVQLIAEQMDVDTSPPPNKWKGKGNTEKKYIVDKVSSGKYTFAVHDNPAMDQAASSERKGKRKASVLEEDASVLPVTTPQTDKKGKGRAYPSIPISTPATIADVPETQEQGEEPSVQLGSICSRRRPRHLVTQIGSSLDSVIEPHEVRAHDAIIPEEPNPFVPSTSPTRSQHRGNGRGRGRGRRSRGGGTKDRVRGKGKVKAKAPIIEAEHFWFCPVASCTRKHKSVLIEDEWCMDGEQGAIAIHTTKNHQEPNNALHQARSGVMAVGRAWDRIIGRMETIRQKHWHRARGKSFVKSSITAVSALLSEVPSPSGALHISTQLSGPGLLFSPVSATLYALPSLAVSDLTLPPTPAPSTPAPECLCDPVLDGKVKIVKPGEDGEESSIGGGRRLIGLSYPSTRLGQGPLMVTMRLGEWTLAPSRIFSREADVNSETNQANRNDSERAKLGRSSTTVTMRLGEFDLARQRPKVQANDVPDESASRGTVKQPRMVTMRLGEFDLARQWSRGLGNGYDGSR</sequence>
<dbReference type="Proteomes" id="UP000308199">
    <property type="component" value="Unassembled WGS sequence"/>
</dbReference>
<organism evidence="2 3">
    <name type="scientific">Phellinidium pouzarii</name>
    <dbReference type="NCBI Taxonomy" id="167371"/>
    <lineage>
        <taxon>Eukaryota</taxon>
        <taxon>Fungi</taxon>
        <taxon>Dikarya</taxon>
        <taxon>Basidiomycota</taxon>
        <taxon>Agaricomycotina</taxon>
        <taxon>Agaricomycetes</taxon>
        <taxon>Hymenochaetales</taxon>
        <taxon>Hymenochaetaceae</taxon>
        <taxon>Phellinidium</taxon>
    </lineage>
</organism>
<evidence type="ECO:0000256" key="1">
    <source>
        <dbReference type="SAM" id="MobiDB-lite"/>
    </source>
</evidence>
<feature type="region of interest" description="Disordered" evidence="1">
    <location>
        <begin position="535"/>
        <end position="587"/>
    </location>
</feature>
<evidence type="ECO:0000313" key="2">
    <source>
        <dbReference type="EMBL" id="THH11019.1"/>
    </source>
</evidence>
<feature type="region of interest" description="Disordered" evidence="1">
    <location>
        <begin position="435"/>
        <end position="482"/>
    </location>
</feature>
<feature type="non-terminal residue" evidence="2">
    <location>
        <position position="902"/>
    </location>
</feature>
<feature type="region of interest" description="Disordered" evidence="1">
    <location>
        <begin position="815"/>
        <end position="838"/>
    </location>
</feature>
<reference evidence="2 3" key="1">
    <citation type="submission" date="2019-02" db="EMBL/GenBank/DDBJ databases">
        <title>Genome sequencing of the rare red list fungi Phellinidium pouzarii.</title>
        <authorList>
            <person name="Buettner E."/>
            <person name="Kellner H."/>
        </authorList>
    </citation>
    <scope>NUCLEOTIDE SEQUENCE [LARGE SCALE GENOMIC DNA]</scope>
    <source>
        <strain evidence="2 3">DSM 108285</strain>
    </source>
</reference>
<dbReference type="AlphaFoldDB" id="A0A4S4LGM8"/>
<keyword evidence="3" id="KW-1185">Reference proteome</keyword>
<proteinExistence type="predicted"/>
<feature type="region of interest" description="Disordered" evidence="1">
    <location>
        <begin position="853"/>
        <end position="873"/>
    </location>
</feature>
<feature type="compositionally biased region" description="Basic residues" evidence="1">
    <location>
        <begin position="556"/>
        <end position="572"/>
    </location>
</feature>
<evidence type="ECO:0000313" key="3">
    <source>
        <dbReference type="Proteomes" id="UP000308199"/>
    </source>
</evidence>
<protein>
    <submittedName>
        <fullName evidence="2">Uncharacterized protein</fullName>
    </submittedName>
</protein>
<accession>A0A4S4LGM8</accession>
<gene>
    <name evidence="2" type="ORF">EW145_g918</name>
</gene>
<dbReference type="OrthoDB" id="2507647at2759"/>
<comment type="caution">
    <text evidence="2">The sequence shown here is derived from an EMBL/GenBank/DDBJ whole genome shotgun (WGS) entry which is preliminary data.</text>
</comment>